<protein>
    <submittedName>
        <fullName evidence="2">Uncharacterized protein</fullName>
    </submittedName>
</protein>
<keyword evidence="1" id="KW-0812">Transmembrane</keyword>
<evidence type="ECO:0000256" key="1">
    <source>
        <dbReference type="SAM" id="Phobius"/>
    </source>
</evidence>
<dbReference type="EMBL" id="CP001958">
    <property type="protein sequence ID" value="ADG99180.1"/>
    <property type="molecule type" value="Genomic_DNA"/>
</dbReference>
<feature type="transmembrane region" description="Helical" evidence="1">
    <location>
        <begin position="59"/>
        <end position="86"/>
    </location>
</feature>
<dbReference type="AlphaFoldDB" id="D6ZCZ3"/>
<organism evidence="2 3">
    <name type="scientific">Segniliparus rotundus (strain ATCC BAA-972 / CDC 1076 / CIP 108378 / DSM 44985 / JCM 13578)</name>
    <dbReference type="NCBI Taxonomy" id="640132"/>
    <lineage>
        <taxon>Bacteria</taxon>
        <taxon>Bacillati</taxon>
        <taxon>Actinomycetota</taxon>
        <taxon>Actinomycetes</taxon>
        <taxon>Mycobacteriales</taxon>
        <taxon>Segniliparaceae</taxon>
        <taxon>Segniliparus</taxon>
    </lineage>
</organism>
<feature type="transmembrane region" description="Helical" evidence="1">
    <location>
        <begin position="21"/>
        <end position="39"/>
    </location>
</feature>
<keyword evidence="3" id="KW-1185">Reference proteome</keyword>
<dbReference type="STRING" id="640132.Srot_2746"/>
<dbReference type="RefSeq" id="WP_013139629.1">
    <property type="nucleotide sequence ID" value="NC_014168.1"/>
</dbReference>
<dbReference type="Proteomes" id="UP000002247">
    <property type="component" value="Chromosome"/>
</dbReference>
<name>D6ZCZ3_SEGRD</name>
<dbReference type="KEGG" id="srt:Srot_2746"/>
<gene>
    <name evidence="2" type="ordered locus">Srot_2746</name>
</gene>
<sequence>MVNQTEASEPKARKRRGWGKAALALCLAGIASLVLYMFAADTAGKEYVKHPCPTPPVPWTVQATWFLAFGLFTAAIIAIVATGFFAWSSQKTLTVLCVFWALVAALPLVFLADVYGQGYLGGPDGPNECVGGRVASP</sequence>
<dbReference type="HOGENOM" id="CLU_1863783_0_0_11"/>
<proteinExistence type="predicted"/>
<feature type="transmembrane region" description="Helical" evidence="1">
    <location>
        <begin position="93"/>
        <end position="112"/>
    </location>
</feature>
<accession>D6ZCZ3</accession>
<evidence type="ECO:0000313" key="2">
    <source>
        <dbReference type="EMBL" id="ADG99180.1"/>
    </source>
</evidence>
<reference evidence="2 3" key="1">
    <citation type="journal article" date="2010" name="Stand. Genomic Sci.">
        <title>Complete genome sequence of Segniliparus rotundus type strain (CDC 1076).</title>
        <authorList>
            <person name="Sikorski J."/>
            <person name="Lapidus A."/>
            <person name="Copeland A."/>
            <person name="Misra M."/>
            <person name="Glavina Del Rio T."/>
            <person name="Nolan M."/>
            <person name="Lucas S."/>
            <person name="Chen F."/>
            <person name="Tice H."/>
            <person name="Cheng J.F."/>
            <person name="Jando M."/>
            <person name="Schneider S."/>
            <person name="Bruce D."/>
            <person name="Goodwin L."/>
            <person name="Pitluck S."/>
            <person name="Liolios K."/>
            <person name="Mikhailova N."/>
            <person name="Pati A."/>
            <person name="Ivanova N."/>
            <person name="Mavromatis K."/>
            <person name="Chen A."/>
            <person name="Palaniappan K."/>
            <person name="Chertkov O."/>
            <person name="Land M."/>
            <person name="Hauser L."/>
            <person name="Chang Y.J."/>
            <person name="Jeffries C.D."/>
            <person name="Brettin T."/>
            <person name="Detter J.C."/>
            <person name="Han C."/>
            <person name="Rohde M."/>
            <person name="Goker M."/>
            <person name="Bristow J."/>
            <person name="Eisen J.A."/>
            <person name="Markowitz V."/>
            <person name="Hugenholtz P."/>
            <person name="Kyrpides N.C."/>
            <person name="Klenk H.P."/>
        </authorList>
    </citation>
    <scope>NUCLEOTIDE SEQUENCE [LARGE SCALE GENOMIC DNA]</scope>
    <source>
        <strain evidence="3">ATCC BAA-972 / CDC 1076 / CIP 108378 / DSM 44985 / JCM 13578</strain>
    </source>
</reference>
<evidence type="ECO:0000313" key="3">
    <source>
        <dbReference type="Proteomes" id="UP000002247"/>
    </source>
</evidence>
<keyword evidence="1" id="KW-0472">Membrane</keyword>
<keyword evidence="1" id="KW-1133">Transmembrane helix</keyword>